<name>A0ABU5GTG3_9GAMM</name>
<accession>A0ABU5GTG3</accession>
<dbReference type="RefSeq" id="WP_321554367.1">
    <property type="nucleotide sequence ID" value="NZ_JAXIVU010000023.1"/>
</dbReference>
<proteinExistence type="predicted"/>
<protein>
    <submittedName>
        <fullName evidence="2">Uncharacterized protein</fullName>
    </submittedName>
</protein>
<evidence type="ECO:0000313" key="2">
    <source>
        <dbReference type="EMBL" id="MDY7220282.1"/>
    </source>
</evidence>
<gene>
    <name evidence="2" type="ORF">TOI97_11985</name>
</gene>
<sequence length="542" mass="60414">MVLKLSSTKHHDARAKSQRASVDMQHINSPGRLTKTLESADSHFHLLLKIESILDIDLSFPAPKNLVETLLELLPHIEPLHLASQWLDAIQYTAQTDEAKTWPRTAKTGPDRNPLNRNFTRYPICAYLLQDGHPKVTQQALGLKILFLYALLRRGSSDGLISHAIQLRVSTRTNTGDLQILVALPEFTGNFYNYHQQLRDSVQLLIATDNQSPLLSSLRALLEIAPAARPAQSTTSRAQFQPAVAKTVLTPTSENTQTPAKNISSLKLDSDHAENNEPPEFIDVFSAVLYADNTNDENDLDLISPQLLDESAADSQAQTSEYWLRRHHRLVPTDWGRLTRIERKHLAHSIKTGMASADAKQALSAAILGSMYVTGLSIESLLLTQAGPDQTFTNSGSYIREIQLPEGAFNPSLEQLSDLQPKANRIILQLPEPVRQWISTTCTGETKPLGELLNLQQEEAAQLVRSLLHEIRQDGLFQRIRLERIPAALALETTLAYQDPLVTYLVAATANQAPPKLSYYAAYPVEMIQQIYSQVTQEMLNP</sequence>
<evidence type="ECO:0000313" key="3">
    <source>
        <dbReference type="Proteomes" id="UP001294570"/>
    </source>
</evidence>
<reference evidence="2 3" key="1">
    <citation type="submission" date="2023-12" db="EMBL/GenBank/DDBJ databases">
        <title>Denitrificimonas halotolerans sp. nov.,a novel species isolated from landfill leachate.</title>
        <authorList>
            <person name="Wang S."/>
        </authorList>
    </citation>
    <scope>NUCLEOTIDE SEQUENCE [LARGE SCALE GENOMIC DNA]</scope>
    <source>
        <strain evidence="2 3">JX-1</strain>
    </source>
</reference>
<evidence type="ECO:0000256" key="1">
    <source>
        <dbReference type="SAM" id="MobiDB-lite"/>
    </source>
</evidence>
<feature type="compositionally biased region" description="Basic residues" evidence="1">
    <location>
        <begin position="7"/>
        <end position="17"/>
    </location>
</feature>
<dbReference type="EMBL" id="JAXIVU010000023">
    <property type="protein sequence ID" value="MDY7220282.1"/>
    <property type="molecule type" value="Genomic_DNA"/>
</dbReference>
<comment type="caution">
    <text evidence="2">The sequence shown here is derived from an EMBL/GenBank/DDBJ whole genome shotgun (WGS) entry which is preliminary data.</text>
</comment>
<organism evidence="2 3">
    <name type="scientific">Denitrificimonas halotolerans</name>
    <dbReference type="NCBI Taxonomy" id="3098930"/>
    <lineage>
        <taxon>Bacteria</taxon>
        <taxon>Pseudomonadati</taxon>
        <taxon>Pseudomonadota</taxon>
        <taxon>Gammaproteobacteria</taxon>
        <taxon>Pseudomonadales</taxon>
        <taxon>Pseudomonadaceae</taxon>
        <taxon>Denitrificimonas</taxon>
    </lineage>
</organism>
<feature type="region of interest" description="Disordered" evidence="1">
    <location>
        <begin position="1"/>
        <end position="22"/>
    </location>
</feature>
<dbReference type="Proteomes" id="UP001294570">
    <property type="component" value="Unassembled WGS sequence"/>
</dbReference>
<keyword evidence="3" id="KW-1185">Reference proteome</keyword>